<organism evidence="2 3">
    <name type="scientific">Ambrosia artemisiifolia</name>
    <name type="common">Common ragweed</name>
    <dbReference type="NCBI Taxonomy" id="4212"/>
    <lineage>
        <taxon>Eukaryota</taxon>
        <taxon>Viridiplantae</taxon>
        <taxon>Streptophyta</taxon>
        <taxon>Embryophyta</taxon>
        <taxon>Tracheophyta</taxon>
        <taxon>Spermatophyta</taxon>
        <taxon>Magnoliopsida</taxon>
        <taxon>eudicotyledons</taxon>
        <taxon>Gunneridae</taxon>
        <taxon>Pentapetalae</taxon>
        <taxon>asterids</taxon>
        <taxon>campanulids</taxon>
        <taxon>Asterales</taxon>
        <taxon>Asteraceae</taxon>
        <taxon>Asteroideae</taxon>
        <taxon>Heliantheae alliance</taxon>
        <taxon>Heliantheae</taxon>
        <taxon>Ambrosia</taxon>
    </lineage>
</organism>
<accession>A0AAD5C2A1</accession>
<name>A0AAD5C2A1_AMBAR</name>
<dbReference type="InterPro" id="IPR036047">
    <property type="entry name" value="F-box-like_dom_sf"/>
</dbReference>
<dbReference type="Pfam" id="PF00646">
    <property type="entry name" value="F-box"/>
    <property type="match status" value="1"/>
</dbReference>
<dbReference type="InterPro" id="IPR001810">
    <property type="entry name" value="F-box_dom"/>
</dbReference>
<proteinExistence type="predicted"/>
<sequence length="423" mass="48612">FVREMDRISQLPDSVVHHILSFVNTRPDLVRMSVLSKTWFHLTASFPILNFNIRKFRSRESFFKYVEYTTSRFCHHSIIPAHKLKLKLKLCATILVPAELDIVNRCLQLLLNKGVKVLVIDVTNSSESPKYRLPNILLSVSMLESLTICGCDLSSSFMLDALRFKSLIKLKLEYVPLDVEVIKYLATSCPLLQQFHIGCCSGLNRVCLYGHQNLQTLLIYYDTPLERIDVEAPNLSSLVIIDEEESGAPRMNLASCKKLTSVAYMGHPLPNSNGFTNFLSYFPFIENFYLATTYNCKNFKLSSRSLRTLMLHSVCDFELSEFNTPNLVLFAYPCDVSSFLPMVRNSTRPTTHLKPSMQCYPDDSIDALWFQKLRLLLNNKNGFKVLNLYIHTIHSQKFTDIEKLKAIELPPYELEHVELQLDT</sequence>
<dbReference type="SMART" id="SM00256">
    <property type="entry name" value="FBOX"/>
    <property type="match status" value="1"/>
</dbReference>
<evidence type="ECO:0000313" key="3">
    <source>
        <dbReference type="Proteomes" id="UP001206925"/>
    </source>
</evidence>
<dbReference type="Pfam" id="PF24758">
    <property type="entry name" value="LRR_At5g56370"/>
    <property type="match status" value="1"/>
</dbReference>
<dbReference type="AlphaFoldDB" id="A0AAD5C2A1"/>
<dbReference type="EMBL" id="JAMZMK010010170">
    <property type="protein sequence ID" value="KAI7732741.1"/>
    <property type="molecule type" value="Genomic_DNA"/>
</dbReference>
<dbReference type="PANTHER" id="PTHR34145">
    <property type="entry name" value="OS02G0105600 PROTEIN"/>
    <property type="match status" value="1"/>
</dbReference>
<feature type="non-terminal residue" evidence="2">
    <location>
        <position position="1"/>
    </location>
</feature>
<protein>
    <recommendedName>
        <fullName evidence="1">F-box domain-containing protein</fullName>
    </recommendedName>
</protein>
<reference evidence="2" key="1">
    <citation type="submission" date="2022-06" db="EMBL/GenBank/DDBJ databases">
        <title>Uncovering the hologenomic basis of an extraordinary plant invasion.</title>
        <authorList>
            <person name="Bieker V.C."/>
            <person name="Martin M.D."/>
            <person name="Gilbert T."/>
            <person name="Hodgins K."/>
            <person name="Battlay P."/>
            <person name="Petersen B."/>
            <person name="Wilson J."/>
        </authorList>
    </citation>
    <scope>NUCLEOTIDE SEQUENCE</scope>
    <source>
        <strain evidence="2">AA19_3_7</strain>
        <tissue evidence="2">Leaf</tissue>
    </source>
</reference>
<evidence type="ECO:0000313" key="2">
    <source>
        <dbReference type="EMBL" id="KAI7732741.1"/>
    </source>
</evidence>
<dbReference type="Gene3D" id="1.20.1280.50">
    <property type="match status" value="1"/>
</dbReference>
<dbReference type="SUPFAM" id="SSF81383">
    <property type="entry name" value="F-box domain"/>
    <property type="match status" value="1"/>
</dbReference>
<dbReference type="SUPFAM" id="SSF52047">
    <property type="entry name" value="RNI-like"/>
    <property type="match status" value="1"/>
</dbReference>
<gene>
    <name evidence="2" type="ORF">M8C21_007654</name>
</gene>
<keyword evidence="3" id="KW-1185">Reference proteome</keyword>
<dbReference type="InterPro" id="IPR053772">
    <property type="entry name" value="At1g61320/At1g61330-like"/>
</dbReference>
<feature type="non-terminal residue" evidence="2">
    <location>
        <position position="423"/>
    </location>
</feature>
<dbReference type="InterPro" id="IPR055411">
    <property type="entry name" value="LRR_FXL15/At3g58940/PEG3-like"/>
</dbReference>
<evidence type="ECO:0000259" key="1">
    <source>
        <dbReference type="SMART" id="SM00256"/>
    </source>
</evidence>
<dbReference type="Proteomes" id="UP001206925">
    <property type="component" value="Unassembled WGS sequence"/>
</dbReference>
<dbReference type="InterPro" id="IPR032675">
    <property type="entry name" value="LRR_dom_sf"/>
</dbReference>
<comment type="caution">
    <text evidence="2">The sequence shown here is derived from an EMBL/GenBank/DDBJ whole genome shotgun (WGS) entry which is preliminary data.</text>
</comment>
<dbReference type="Gene3D" id="3.80.10.10">
    <property type="entry name" value="Ribonuclease Inhibitor"/>
    <property type="match status" value="1"/>
</dbReference>
<dbReference type="PANTHER" id="PTHR34145:SF28">
    <property type="entry name" value="F-BOX DOMAIN-CONTAINING PROTEIN"/>
    <property type="match status" value="1"/>
</dbReference>
<feature type="domain" description="F-box" evidence="1">
    <location>
        <begin position="11"/>
        <end position="52"/>
    </location>
</feature>